<evidence type="ECO:0000313" key="2">
    <source>
        <dbReference type="EMBL" id="KAJ4975324.1"/>
    </source>
</evidence>
<dbReference type="EMBL" id="JAMYWD010000003">
    <property type="protein sequence ID" value="KAJ4975324.1"/>
    <property type="molecule type" value="Genomic_DNA"/>
</dbReference>
<proteinExistence type="predicted"/>
<comment type="caution">
    <text evidence="2">The sequence shown here is derived from an EMBL/GenBank/DDBJ whole genome shotgun (WGS) entry which is preliminary data.</text>
</comment>
<feature type="region of interest" description="Disordered" evidence="1">
    <location>
        <begin position="46"/>
        <end position="65"/>
    </location>
</feature>
<keyword evidence="3" id="KW-1185">Reference proteome</keyword>
<evidence type="ECO:0000256" key="1">
    <source>
        <dbReference type="SAM" id="MobiDB-lite"/>
    </source>
</evidence>
<sequence length="184" mass="20311">MTSLCKSWALCGAALGVSPRDLGRGYYLSVQLVGMDQMKAAVGRHETNDSTVGRNGSNECAVGTNGTNENAVEEPAFKKASGEALANVTVGISNLVDCQHLLASRSLFNIPFRQLHLLNFICRRVILSEFRADVIELVQVQNISIARYWLPAGGVEQMEQWVSINQEWVQNQLKFLRFVLLVDG</sequence>
<protein>
    <submittedName>
        <fullName evidence="2">Uncharacterized protein</fullName>
    </submittedName>
</protein>
<dbReference type="Proteomes" id="UP001141806">
    <property type="component" value="Unassembled WGS sequence"/>
</dbReference>
<reference evidence="2" key="1">
    <citation type="journal article" date="2023" name="Plant J.">
        <title>The genome of the king protea, Protea cynaroides.</title>
        <authorList>
            <person name="Chang J."/>
            <person name="Duong T.A."/>
            <person name="Schoeman C."/>
            <person name="Ma X."/>
            <person name="Roodt D."/>
            <person name="Barker N."/>
            <person name="Li Z."/>
            <person name="Van de Peer Y."/>
            <person name="Mizrachi E."/>
        </authorList>
    </citation>
    <scope>NUCLEOTIDE SEQUENCE</scope>
    <source>
        <tissue evidence="2">Young leaves</tissue>
    </source>
</reference>
<name>A0A9Q0KS68_9MAGN</name>
<evidence type="ECO:0000313" key="3">
    <source>
        <dbReference type="Proteomes" id="UP001141806"/>
    </source>
</evidence>
<dbReference type="AlphaFoldDB" id="A0A9Q0KS68"/>
<accession>A0A9Q0KS68</accession>
<organism evidence="2 3">
    <name type="scientific">Protea cynaroides</name>
    <dbReference type="NCBI Taxonomy" id="273540"/>
    <lineage>
        <taxon>Eukaryota</taxon>
        <taxon>Viridiplantae</taxon>
        <taxon>Streptophyta</taxon>
        <taxon>Embryophyta</taxon>
        <taxon>Tracheophyta</taxon>
        <taxon>Spermatophyta</taxon>
        <taxon>Magnoliopsida</taxon>
        <taxon>Proteales</taxon>
        <taxon>Proteaceae</taxon>
        <taxon>Protea</taxon>
    </lineage>
</organism>
<gene>
    <name evidence="2" type="ORF">NE237_000430</name>
</gene>
<feature type="compositionally biased region" description="Polar residues" evidence="1">
    <location>
        <begin position="49"/>
        <end position="65"/>
    </location>
</feature>